<proteinExistence type="predicted"/>
<dbReference type="InterPro" id="IPR036291">
    <property type="entry name" value="NAD(P)-bd_dom_sf"/>
</dbReference>
<dbReference type="PRINTS" id="PR00080">
    <property type="entry name" value="SDRFAMILY"/>
</dbReference>
<dbReference type="AlphaFoldDB" id="A0A7R9LNR7"/>
<accession>A0A7R9LNR7</accession>
<organism evidence="1">
    <name type="scientific">Oppiella nova</name>
    <dbReference type="NCBI Taxonomy" id="334625"/>
    <lineage>
        <taxon>Eukaryota</taxon>
        <taxon>Metazoa</taxon>
        <taxon>Ecdysozoa</taxon>
        <taxon>Arthropoda</taxon>
        <taxon>Chelicerata</taxon>
        <taxon>Arachnida</taxon>
        <taxon>Acari</taxon>
        <taxon>Acariformes</taxon>
        <taxon>Sarcoptiformes</taxon>
        <taxon>Oribatida</taxon>
        <taxon>Brachypylina</taxon>
        <taxon>Oppioidea</taxon>
        <taxon>Oppiidae</taxon>
        <taxon>Oppiella</taxon>
    </lineage>
</organism>
<evidence type="ECO:0000313" key="1">
    <source>
        <dbReference type="EMBL" id="CAD7645067.1"/>
    </source>
</evidence>
<dbReference type="Proteomes" id="UP000728032">
    <property type="component" value="Unassembled WGS sequence"/>
</dbReference>
<dbReference type="PRINTS" id="PR00081">
    <property type="entry name" value="GDHRDH"/>
</dbReference>
<reference evidence="1" key="1">
    <citation type="submission" date="2020-11" db="EMBL/GenBank/DDBJ databases">
        <authorList>
            <person name="Tran Van P."/>
        </authorList>
    </citation>
    <scope>NUCLEOTIDE SEQUENCE</scope>
</reference>
<name>A0A7R9LNR7_9ACAR</name>
<dbReference type="EMBL" id="OC916724">
    <property type="protein sequence ID" value="CAD7645067.1"/>
    <property type="molecule type" value="Genomic_DNA"/>
</dbReference>
<dbReference type="PANTHER" id="PTHR43975">
    <property type="entry name" value="ZGC:101858"/>
    <property type="match status" value="1"/>
</dbReference>
<dbReference type="Gene3D" id="3.40.50.720">
    <property type="entry name" value="NAD(P)-binding Rossmann-like Domain"/>
    <property type="match status" value="1"/>
</dbReference>
<sequence>MDFEGRVALITGSSSGIGAQIAIKWSSLGAHVVITGRDQNKIDSVIKTCESLSIRRPLGVVADILVESDVKNLVNTTLKEFGRIDILVNNAGYTLSIDFSSNDYIKSFDQMFDINLRSVQVLTRLVVPYLEQSKGNIINMSGRSGERAVPKAMAHSMAKNALNMFTKCMALELAPKGIRVNCVSPSVIRTPLVETSLGDKWIEFEKLCATIYPMRRIGEPVDVADAVTFLASSQSASFITGCIFPVDGGAQWTHRPI</sequence>
<keyword evidence="2" id="KW-1185">Reference proteome</keyword>
<dbReference type="Pfam" id="PF13561">
    <property type="entry name" value="adh_short_C2"/>
    <property type="match status" value="1"/>
</dbReference>
<dbReference type="FunFam" id="3.40.50.720:FF:000084">
    <property type="entry name" value="Short-chain dehydrogenase reductase"/>
    <property type="match status" value="1"/>
</dbReference>
<dbReference type="EMBL" id="CAJPVJ010001899">
    <property type="protein sequence ID" value="CAG2165470.1"/>
    <property type="molecule type" value="Genomic_DNA"/>
</dbReference>
<dbReference type="NCBIfam" id="NF005559">
    <property type="entry name" value="PRK07231.1"/>
    <property type="match status" value="1"/>
</dbReference>
<evidence type="ECO:0000313" key="2">
    <source>
        <dbReference type="Proteomes" id="UP000728032"/>
    </source>
</evidence>
<dbReference type="SUPFAM" id="SSF51735">
    <property type="entry name" value="NAD(P)-binding Rossmann-fold domains"/>
    <property type="match status" value="1"/>
</dbReference>
<dbReference type="InterPro" id="IPR002347">
    <property type="entry name" value="SDR_fam"/>
</dbReference>
<protein>
    <submittedName>
        <fullName evidence="1">Uncharacterized protein</fullName>
    </submittedName>
</protein>
<dbReference type="OrthoDB" id="6432056at2759"/>
<dbReference type="PANTHER" id="PTHR43975:SF2">
    <property type="entry name" value="EG:BACR7A4.14 PROTEIN-RELATED"/>
    <property type="match status" value="1"/>
</dbReference>
<gene>
    <name evidence="1" type="ORF">ONB1V03_LOCUS5012</name>
</gene>